<accession>A0ABU0ZKC3</accession>
<evidence type="ECO:0000259" key="2">
    <source>
        <dbReference type="Pfam" id="PF18075"/>
    </source>
</evidence>
<comment type="caution">
    <text evidence="3">The sequence shown here is derived from an EMBL/GenBank/DDBJ whole genome shotgun (WGS) entry which is preliminary data.</text>
</comment>
<name>A0ABU0ZKC3_9ACTN</name>
<dbReference type="EMBL" id="JAVHUY010000022">
    <property type="protein sequence ID" value="MDQ7907499.1"/>
    <property type="molecule type" value="Genomic_DNA"/>
</dbReference>
<gene>
    <name evidence="3" type="ORF">RB614_23550</name>
</gene>
<keyword evidence="1" id="KW-0812">Transmembrane</keyword>
<reference evidence="3 4" key="1">
    <citation type="submission" date="2023-08" db="EMBL/GenBank/DDBJ databases">
        <title>Phytohabitans sansha sp. nov., isolated from marine sediment.</title>
        <authorList>
            <person name="Zhao Y."/>
            <person name="Yi K."/>
        </authorList>
    </citation>
    <scope>NUCLEOTIDE SEQUENCE [LARGE SCALE GENOMIC DNA]</scope>
    <source>
        <strain evidence="3 4">ZYX-F-186</strain>
    </source>
</reference>
<organism evidence="3 4">
    <name type="scientific">Phytohabitans maris</name>
    <dbReference type="NCBI Taxonomy" id="3071409"/>
    <lineage>
        <taxon>Bacteria</taxon>
        <taxon>Bacillati</taxon>
        <taxon>Actinomycetota</taxon>
        <taxon>Actinomycetes</taxon>
        <taxon>Micromonosporales</taxon>
        <taxon>Micromonosporaceae</taxon>
    </lineage>
</organism>
<evidence type="ECO:0000256" key="1">
    <source>
        <dbReference type="SAM" id="Phobius"/>
    </source>
</evidence>
<dbReference type="RefSeq" id="WP_308714778.1">
    <property type="nucleotide sequence ID" value="NZ_JAVHUY010000022.1"/>
</dbReference>
<dbReference type="InterPro" id="IPR040690">
    <property type="entry name" value="FtsX_ECD"/>
</dbReference>
<evidence type="ECO:0000313" key="4">
    <source>
        <dbReference type="Proteomes" id="UP001230908"/>
    </source>
</evidence>
<dbReference type="Proteomes" id="UP001230908">
    <property type="component" value="Unassembled WGS sequence"/>
</dbReference>
<protein>
    <submittedName>
        <fullName evidence="3">Permease-like cell division protein FtsX</fullName>
    </submittedName>
</protein>
<evidence type="ECO:0000313" key="3">
    <source>
        <dbReference type="EMBL" id="MDQ7907499.1"/>
    </source>
</evidence>
<feature type="transmembrane region" description="Helical" evidence="1">
    <location>
        <begin position="25"/>
        <end position="51"/>
    </location>
</feature>
<dbReference type="Pfam" id="PF18075">
    <property type="entry name" value="FtsX_ECD"/>
    <property type="match status" value="1"/>
</dbReference>
<keyword evidence="1" id="KW-0472">Membrane</keyword>
<proteinExistence type="predicted"/>
<keyword evidence="1" id="KW-1133">Transmembrane helix</keyword>
<keyword evidence="4" id="KW-1185">Reference proteome</keyword>
<dbReference type="Gene3D" id="3.30.70.3040">
    <property type="match status" value="1"/>
</dbReference>
<sequence length="167" mass="17397">MPLEPPAGAPPPGAPAGWSAPWLRWVVYAAVVVAAFVGSAVAATTVTLLVVDDGPPDGYVVTVFLTAEITTEQKTAVESSLSRLYPADSVQVDSRERTLARLREVGGDLGLADETAAVAESFRVEIPDRSIDCAALAPVGKLAGVRLVIVVQPRAEGRPNALLLDCP</sequence>
<feature type="domain" description="FtsX extracellular" evidence="2">
    <location>
        <begin position="61"/>
        <end position="146"/>
    </location>
</feature>